<feature type="domain" description="PIPK" evidence="13">
    <location>
        <begin position="1419"/>
        <end position="1738"/>
    </location>
</feature>
<accession>A0A9I9DH17</accession>
<keyword evidence="6 11" id="KW-0418">Kinase</keyword>
<evidence type="ECO:0000256" key="9">
    <source>
        <dbReference type="ARBA" id="ARBA00023464"/>
    </source>
</evidence>
<evidence type="ECO:0000256" key="6">
    <source>
        <dbReference type="ARBA" id="ARBA00022777"/>
    </source>
</evidence>
<dbReference type="GO" id="GO:0046854">
    <property type="term" value="P:phosphatidylinositol phosphate biosynthetic process"/>
    <property type="evidence" value="ECO:0007669"/>
    <property type="project" value="TreeGrafter"/>
</dbReference>
<dbReference type="FunFam" id="3.30.810.10:FF:000001">
    <property type="entry name" value="1-phosphatidylinositol 3-phosphate 5-kinase FAB1"/>
    <property type="match status" value="1"/>
</dbReference>
<name>A0A9I9DH17_CUCME</name>
<reference evidence="14" key="1">
    <citation type="submission" date="2023-03" db="UniProtKB">
        <authorList>
            <consortium name="EnsemblPlants"/>
        </authorList>
    </citation>
    <scope>IDENTIFICATION</scope>
</reference>
<feature type="region of interest" description="Disordered" evidence="12">
    <location>
        <begin position="189"/>
        <end position="218"/>
    </location>
</feature>
<dbReference type="Gramene" id="MELO3C018331.2.1">
    <property type="protein sequence ID" value="MELO3C018331.2.1"/>
    <property type="gene ID" value="MELO3C018331.2"/>
</dbReference>
<keyword evidence="2 11" id="KW-0808">Transferase</keyword>
<keyword evidence="3" id="KW-0479">Metal-binding</keyword>
<evidence type="ECO:0000256" key="1">
    <source>
        <dbReference type="ARBA" id="ARBA00012009"/>
    </source>
</evidence>
<dbReference type="GO" id="GO:0005524">
    <property type="term" value="F:ATP binding"/>
    <property type="evidence" value="ECO:0007669"/>
    <property type="project" value="UniProtKB-UniRule"/>
</dbReference>
<protein>
    <recommendedName>
        <fullName evidence="1">1-phosphatidylinositol-3-phosphate 5-kinase</fullName>
        <ecNumber evidence="1">2.7.1.150</ecNumber>
    </recommendedName>
    <alternativeName>
        <fullName evidence="10">Phosphatidylinositol 3-phosphate 5-kinase type III</fullName>
    </alternativeName>
</protein>
<sequence>MGIPDSSLSDLIEKVRCWISWGPNSSVSLSEEFVLPNNSYKMCCECDTSFSKMSLRYICQSCNQSSCGKCIRGYESYVLQSDGMKVGNEAVKRTKLCKFCSDTNLRLEGGRRHSEKVHPSVSPRYSPEPPSPSYDGADKSPMKTQSLPDDRLSRYLDSQDCGYSPYAASHRILSSFNAHPFPISVRHSPNWSDEDDAEDSGRHFFSPSSDYFRDNSDIESSSVSTRNEFFSSHFGGSSPSDSPSRNDYTFSKADYVVQTIDPGQRVNLLSQEAETILNRSERLTEGQDNKQACSADLPTIQNQDGKVERPLDFENNGLIWFPPPPDDESDELENNFFSYNDEDDNIGDSGAMFSRSSSFSNMFPAKQNLHEENKEPLKAMVQGHFRALVAQLLQGEDIKSGGDCVDVWLDVITTIAWQAANFVRPDTSRGGSMDPGDYVKVKCVASGHPHESTLIKGVVCTKNIKHKRMTSQFKNPRLLLLGGSLEYHQVANQLASFNTLLHQENDHLKTIISKIESLRPNVLVVEKSVSSCAQDYLLAKEISLVLNVKRPLLERIARCTGASLTPSIEHISTARLGHCELFRLERVTEELMDTNQNKKLSKTLMFFEGCPKRLGCTVLLKGRCREELKKVKHVVQYAVFAAYHLSLETSFLVDEGASLPKMPTRSISVDDHSSSENPNASEASNFLVDGSARENFSALNSELEESKSYSVDSHLGNSSFLLSTGFEASSIVDTLPDIFNDDLPSDIDLKPSLNPCEELKDGITVPFAVRSLSESELPETLKWKNGRSGGIPELRKSESFDENDLSSEYFSAADTHQSILVSFSSHCVLKGTVCERSRLYRIKFYGRFDKPLGRYLRDDLFDQKSSCPSCKESAEAHVLCYTHQQGNLTINVRRLPSIKLPGEEDGKIWMWHRCLKCAQIDGVPPATPRVVMSDAAWGLSFGKFLELSFSNHATANRVATCGHSLQRDCLRFYGYGSMVAFFRYSTIDILSVNLPPSVLEFNSHVQQEWISNEASEIIGKMESLYAEISDVVDRMEQKSKLPMQESSDSSDVQSHITQLKELLQKERSDYIGLLQPFMMKPSLMGMISVDILELNRLRRSLLMHTHYWDHRLYSLDSLLKKILNSKTDVSSSIMRDLKSDSAHSDGKLESGHNENIHESSLAHEFAENDDIHSDRKEESTAYERSTSTSHQACREETHTDGELTTSMAFESIPSYESTLSERIDCAWSGTEQSMKKHPTVSALQAEEPNDGAVKQMSQNDHPQMRRVLMSPVRVHSFDSAIRMQERIRKGLYPSTFQLSSIRSFHASADYSTMLRDPISNLTRTHSQMLPLEVQKSNLLLSSTTSYISASHVPEGVRLLLPQTGNNDIVIAVYDNEPTSIIAYALNSREYDDWVADKFSVNEGGRSVPRINIEDSRPSPLSAWQSFGGLDLDYIHYGNYGSEDSSTMRTLFSDPKKSPHLRLSFVDESSISGGKVKFSVTCYFAKQFDLLRKKCCPKGVDFVRSLSRCCRWSAQGGKSNVYFAKSLDERFIIKQVTRTELDSFEEFAPEYFKYLSQALTYGSPTCLAKILGIYQVTVKHLKGGKEMKMDLMVMENLFFMRNISKVYDLKGSSRSRYNPDTSGANKVLLDLNLLEALRTKPIFLGSKAKRILERAIWNDTSFLASIDVMDYSLLVGIDEERKELVLGIIDFMRQYTWDKQLETWVKASGILGGPKNASPTIISPKQYKKRWNLGIKALKHDLAWSREKVEKGRSENPRPALTNLGRDGKQRTNLGAKTEMKNKRVLEMDLRPCRGRVRLGLEVGKKIIRREDLGVSWPDLDRDHLKTHDRQIFENFYCTSHDAYAQSKA</sequence>
<evidence type="ECO:0000256" key="10">
    <source>
        <dbReference type="ARBA" id="ARBA00077223"/>
    </source>
</evidence>
<keyword evidence="5" id="KW-0863">Zinc-finger</keyword>
<dbReference type="PANTHER" id="PTHR45748:SF14">
    <property type="entry name" value="1-PHOSPHATIDYLINOSITOL-3-PHOSPHATE 5-KINASE FAB1C-RELATED"/>
    <property type="match status" value="1"/>
</dbReference>
<keyword evidence="4 11" id="KW-0547">Nucleotide-binding</keyword>
<dbReference type="SUPFAM" id="SSF52029">
    <property type="entry name" value="GroEL apical domain-like"/>
    <property type="match status" value="1"/>
</dbReference>
<organism evidence="14">
    <name type="scientific">Cucumis melo</name>
    <name type="common">Muskmelon</name>
    <dbReference type="NCBI Taxonomy" id="3656"/>
    <lineage>
        <taxon>Eukaryota</taxon>
        <taxon>Viridiplantae</taxon>
        <taxon>Streptophyta</taxon>
        <taxon>Embryophyta</taxon>
        <taxon>Tracheophyta</taxon>
        <taxon>Spermatophyta</taxon>
        <taxon>Magnoliopsida</taxon>
        <taxon>eudicotyledons</taxon>
        <taxon>Gunneridae</taxon>
        <taxon>Pentapetalae</taxon>
        <taxon>rosids</taxon>
        <taxon>fabids</taxon>
        <taxon>Cucurbitales</taxon>
        <taxon>Cucurbitaceae</taxon>
        <taxon>Benincaseae</taxon>
        <taxon>Cucumis</taxon>
    </lineage>
</organism>
<dbReference type="FunFam" id="3.50.7.10:FF:000007">
    <property type="entry name" value="1-phosphatidylinositol 3-phosphate 5-kinase isoform X1"/>
    <property type="match status" value="1"/>
</dbReference>
<evidence type="ECO:0000256" key="7">
    <source>
        <dbReference type="ARBA" id="ARBA00022833"/>
    </source>
</evidence>
<dbReference type="CDD" id="cd00065">
    <property type="entry name" value="FYVE_like_SF"/>
    <property type="match status" value="1"/>
</dbReference>
<dbReference type="InterPro" id="IPR027483">
    <property type="entry name" value="PInositol-4-P-4/5-kinase_C_sf"/>
</dbReference>
<evidence type="ECO:0000256" key="12">
    <source>
        <dbReference type="SAM" id="MobiDB-lite"/>
    </source>
</evidence>
<dbReference type="SUPFAM" id="SSF57903">
    <property type="entry name" value="FYVE/PHD zinc finger"/>
    <property type="match status" value="1"/>
</dbReference>
<feature type="region of interest" description="Disordered" evidence="12">
    <location>
        <begin position="1140"/>
        <end position="1208"/>
    </location>
</feature>
<feature type="region of interest" description="Disordered" evidence="12">
    <location>
        <begin position="111"/>
        <end position="150"/>
    </location>
</feature>
<dbReference type="Pfam" id="PF00118">
    <property type="entry name" value="Cpn60_TCP1"/>
    <property type="match status" value="1"/>
</dbReference>
<evidence type="ECO:0000259" key="13">
    <source>
        <dbReference type="PROSITE" id="PS51455"/>
    </source>
</evidence>
<dbReference type="CDD" id="cd03334">
    <property type="entry name" value="Fab1_TCP"/>
    <property type="match status" value="1"/>
</dbReference>
<dbReference type="GO" id="GO:0010008">
    <property type="term" value="C:endosome membrane"/>
    <property type="evidence" value="ECO:0007669"/>
    <property type="project" value="TreeGrafter"/>
</dbReference>
<dbReference type="Gene3D" id="3.30.810.10">
    <property type="entry name" value="2-Layer Sandwich"/>
    <property type="match status" value="1"/>
</dbReference>
<dbReference type="GO" id="GO:0008270">
    <property type="term" value="F:zinc ion binding"/>
    <property type="evidence" value="ECO:0007669"/>
    <property type="project" value="UniProtKB-KW"/>
</dbReference>
<comment type="subunit">
    <text evidence="9">Component of the PI(3,5)P2 regulatory complex at least composed of ATG18, SAC/FIG4, FAB1 and VAC14.</text>
</comment>
<feature type="region of interest" description="Disordered" evidence="12">
    <location>
        <begin position="664"/>
        <end position="684"/>
    </location>
</feature>
<dbReference type="EnsemblPlants" id="MELO3C018331.2.1">
    <property type="protein sequence ID" value="MELO3C018331.2.1"/>
    <property type="gene ID" value="MELO3C018331.2"/>
</dbReference>
<dbReference type="FunFam" id="3.30.800.10:FF:000010">
    <property type="entry name" value="Putative 1-phosphatidylinositol-3-phosphate 5-kinase FAB1C"/>
    <property type="match status" value="1"/>
</dbReference>
<dbReference type="Gene3D" id="3.50.7.10">
    <property type="entry name" value="GroEL"/>
    <property type="match status" value="1"/>
</dbReference>
<dbReference type="Pfam" id="PF01504">
    <property type="entry name" value="PIP5K"/>
    <property type="match status" value="1"/>
</dbReference>
<feature type="compositionally biased region" description="Basic and acidic residues" evidence="12">
    <location>
        <begin position="1192"/>
        <end position="1201"/>
    </location>
</feature>
<proteinExistence type="predicted"/>
<dbReference type="GO" id="GO:0000285">
    <property type="term" value="F:1-phosphatidylinositol-3-phosphate 5-kinase activity"/>
    <property type="evidence" value="ECO:0007669"/>
    <property type="project" value="UniProtKB-EC"/>
</dbReference>
<keyword evidence="7" id="KW-0862">Zinc</keyword>
<evidence type="ECO:0000256" key="2">
    <source>
        <dbReference type="ARBA" id="ARBA00022679"/>
    </source>
</evidence>
<feature type="compositionally biased region" description="Polar residues" evidence="12">
    <location>
        <begin position="1182"/>
        <end position="1191"/>
    </location>
</feature>
<dbReference type="PROSITE" id="PS51455">
    <property type="entry name" value="PIPK"/>
    <property type="match status" value="1"/>
</dbReference>
<evidence type="ECO:0000313" key="14">
    <source>
        <dbReference type="EnsemblPlants" id="MELO3C018331.2.1"/>
    </source>
</evidence>
<dbReference type="SMART" id="SM00330">
    <property type="entry name" value="PIPKc"/>
    <property type="match status" value="1"/>
</dbReference>
<dbReference type="PANTHER" id="PTHR45748">
    <property type="entry name" value="1-PHOSPHATIDYLINOSITOL 3-PHOSPHATE 5-KINASE-RELATED"/>
    <property type="match status" value="1"/>
</dbReference>
<dbReference type="InterPro" id="IPR027484">
    <property type="entry name" value="PInositol-4-P-5-kinase_N"/>
</dbReference>
<keyword evidence="8 11" id="KW-0067">ATP-binding</keyword>
<evidence type="ECO:0000256" key="3">
    <source>
        <dbReference type="ARBA" id="ARBA00022723"/>
    </source>
</evidence>
<dbReference type="SUPFAM" id="SSF56104">
    <property type="entry name" value="SAICAR synthase-like"/>
    <property type="match status" value="1"/>
</dbReference>
<dbReference type="InterPro" id="IPR002498">
    <property type="entry name" value="PInositol-4-P-4/5-kinase_core"/>
</dbReference>
<dbReference type="CDD" id="cd17300">
    <property type="entry name" value="PIPKc_PIKfyve"/>
    <property type="match status" value="1"/>
</dbReference>
<evidence type="ECO:0000256" key="5">
    <source>
        <dbReference type="ARBA" id="ARBA00022771"/>
    </source>
</evidence>
<dbReference type="InterPro" id="IPR044769">
    <property type="entry name" value="PIKfyve_PIPKc"/>
</dbReference>
<dbReference type="Gene3D" id="3.30.800.10">
    <property type="entry name" value="Phosphatidylinositol Phosphate Kinase II Beta"/>
    <property type="match status" value="1"/>
</dbReference>
<dbReference type="InterPro" id="IPR011011">
    <property type="entry name" value="Znf_FYVE_PHD"/>
</dbReference>
<dbReference type="EC" id="2.7.1.150" evidence="1"/>
<dbReference type="InterPro" id="IPR027409">
    <property type="entry name" value="GroEL-like_apical_dom_sf"/>
</dbReference>
<evidence type="ECO:0000256" key="11">
    <source>
        <dbReference type="PROSITE-ProRule" id="PRU00781"/>
    </source>
</evidence>
<feature type="region of interest" description="Disordered" evidence="12">
    <location>
        <begin position="1747"/>
        <end position="1769"/>
    </location>
</feature>
<dbReference type="InterPro" id="IPR002423">
    <property type="entry name" value="Cpn60/GroEL/TCP-1"/>
</dbReference>
<evidence type="ECO:0000256" key="4">
    <source>
        <dbReference type="ARBA" id="ARBA00022741"/>
    </source>
</evidence>
<feature type="compositionally biased region" description="Basic and acidic residues" evidence="12">
    <location>
        <begin position="1140"/>
        <end position="1181"/>
    </location>
</feature>
<evidence type="ECO:0000256" key="8">
    <source>
        <dbReference type="ARBA" id="ARBA00022840"/>
    </source>
</evidence>
<feature type="compositionally biased region" description="Low complexity" evidence="12">
    <location>
        <begin position="675"/>
        <end position="684"/>
    </location>
</feature>